<dbReference type="InterPro" id="IPR051920">
    <property type="entry name" value="MPT_Adenylyltrnsfr/MoaC-Rel"/>
</dbReference>
<reference evidence="6" key="1">
    <citation type="submission" date="2016-10" db="EMBL/GenBank/DDBJ databases">
        <authorList>
            <person name="Varghese N."/>
            <person name="Submissions S."/>
        </authorList>
    </citation>
    <scope>NUCLEOTIDE SEQUENCE [LARGE SCALE GENOMIC DNA]</scope>
    <source>
        <strain evidence="6">IMMIB L-1606</strain>
    </source>
</reference>
<evidence type="ECO:0000313" key="5">
    <source>
        <dbReference type="EMBL" id="SDT13021.1"/>
    </source>
</evidence>
<evidence type="ECO:0000259" key="4">
    <source>
        <dbReference type="SMART" id="SM00852"/>
    </source>
</evidence>
<dbReference type="InterPro" id="IPR001453">
    <property type="entry name" value="MoaB/Mog_dom"/>
</dbReference>
<evidence type="ECO:0000256" key="2">
    <source>
        <dbReference type="ARBA" id="ARBA00023150"/>
    </source>
</evidence>
<gene>
    <name evidence="5" type="ORF">SAMN04489743_1778</name>
</gene>
<dbReference type="EMBL" id="LT629779">
    <property type="protein sequence ID" value="SDT13021.1"/>
    <property type="molecule type" value="Genomic_DNA"/>
</dbReference>
<dbReference type="Proteomes" id="UP000198751">
    <property type="component" value="Chromosome I"/>
</dbReference>
<feature type="compositionally biased region" description="Low complexity" evidence="3">
    <location>
        <begin position="12"/>
        <end position="27"/>
    </location>
</feature>
<dbReference type="PANTHER" id="PTHR43764">
    <property type="entry name" value="MOLYBDENUM COFACTOR BIOSYNTHESIS"/>
    <property type="match status" value="1"/>
</dbReference>
<keyword evidence="2" id="KW-0501">Molybdenum cofactor biosynthesis</keyword>
<dbReference type="SUPFAM" id="SSF53218">
    <property type="entry name" value="Molybdenum cofactor biosynthesis proteins"/>
    <property type="match status" value="1"/>
</dbReference>
<organism evidence="5 6">
    <name type="scientific">Pseudarthrobacter equi</name>
    <dbReference type="NCBI Taxonomy" id="728066"/>
    <lineage>
        <taxon>Bacteria</taxon>
        <taxon>Bacillati</taxon>
        <taxon>Actinomycetota</taxon>
        <taxon>Actinomycetes</taxon>
        <taxon>Micrococcales</taxon>
        <taxon>Micrococcaceae</taxon>
        <taxon>Pseudarthrobacter</taxon>
    </lineage>
</organism>
<accession>A0A1H1XVG0</accession>
<dbReference type="NCBIfam" id="TIGR00177">
    <property type="entry name" value="molyb_syn"/>
    <property type="match status" value="1"/>
</dbReference>
<evidence type="ECO:0000313" key="6">
    <source>
        <dbReference type="Proteomes" id="UP000198751"/>
    </source>
</evidence>
<comment type="pathway">
    <text evidence="1">Cofactor biosynthesis; molybdopterin biosynthesis.</text>
</comment>
<dbReference type="InterPro" id="IPR036425">
    <property type="entry name" value="MoaB/Mog-like_dom_sf"/>
</dbReference>
<feature type="region of interest" description="Disordered" evidence="3">
    <location>
        <begin position="1"/>
        <end position="37"/>
    </location>
</feature>
<dbReference type="OrthoDB" id="9794429at2"/>
<keyword evidence="6" id="KW-1185">Reference proteome</keyword>
<dbReference type="PANTHER" id="PTHR43764:SF1">
    <property type="entry name" value="MOLYBDOPTERIN MOLYBDOTRANSFERASE"/>
    <property type="match status" value="1"/>
</dbReference>
<dbReference type="Gene3D" id="3.40.980.10">
    <property type="entry name" value="MoaB/Mog-like domain"/>
    <property type="match status" value="1"/>
</dbReference>
<evidence type="ECO:0000256" key="3">
    <source>
        <dbReference type="SAM" id="MobiDB-lite"/>
    </source>
</evidence>
<dbReference type="AlphaFoldDB" id="A0A1H1XVG0"/>
<evidence type="ECO:0000256" key="1">
    <source>
        <dbReference type="ARBA" id="ARBA00005046"/>
    </source>
</evidence>
<dbReference type="CDD" id="cd00886">
    <property type="entry name" value="MogA_MoaB"/>
    <property type="match status" value="1"/>
</dbReference>
<dbReference type="SMART" id="SM00852">
    <property type="entry name" value="MoCF_biosynth"/>
    <property type="match status" value="1"/>
</dbReference>
<feature type="domain" description="MoaB/Mog" evidence="4">
    <location>
        <begin position="42"/>
        <end position="184"/>
    </location>
</feature>
<proteinExistence type="predicted"/>
<dbReference type="RefSeq" id="WP_091719313.1">
    <property type="nucleotide sequence ID" value="NZ_LT629779.1"/>
</dbReference>
<protein>
    <submittedName>
        <fullName evidence="5">Molybdenum cofactor synthesis domain-containing protein</fullName>
    </submittedName>
</protein>
<dbReference type="SMR" id="A0A1H1XVG0"/>
<dbReference type="Pfam" id="PF00994">
    <property type="entry name" value="MoCF_biosynth"/>
    <property type="match status" value="1"/>
</dbReference>
<sequence length="194" mass="19894">MTHDDSFGGSGAAPSHAAPSHAAPSHAAEPHRHGDVQGRKAGVVIASTRAAAGIYDDETGPVITDWLTEHGFEVFPAMVVPDGEPVGAAIRALLTQRPAVVITSGGTGLNSDDRTPDVTRPLLDREIPGIMEAIRRAGAAKTPLAALSRGYAGAAGKSFIVNLPGSPKGVMDGLTVLDPLIGHLCDQLEGNHGH</sequence>
<name>A0A1H1XVG0_9MICC</name>
<dbReference type="GO" id="GO:0006777">
    <property type="term" value="P:Mo-molybdopterin cofactor biosynthetic process"/>
    <property type="evidence" value="ECO:0007669"/>
    <property type="project" value="UniProtKB-KW"/>
</dbReference>
<feature type="compositionally biased region" description="Basic and acidic residues" evidence="3">
    <location>
        <begin position="28"/>
        <end position="37"/>
    </location>
</feature>